<protein>
    <submittedName>
        <fullName evidence="3">Ketosteroid isomerase-related protein</fullName>
    </submittedName>
</protein>
<name>A0A450S2I6_9GAMM</name>
<evidence type="ECO:0000259" key="2">
    <source>
        <dbReference type="Pfam" id="PF12680"/>
    </source>
</evidence>
<dbReference type="GO" id="GO:0016853">
    <property type="term" value="F:isomerase activity"/>
    <property type="evidence" value="ECO:0007669"/>
    <property type="project" value="UniProtKB-KW"/>
</dbReference>
<feature type="domain" description="Muconolactone isomerase" evidence="1">
    <location>
        <begin position="1"/>
        <end position="82"/>
    </location>
</feature>
<dbReference type="EMBL" id="CAADFA010000031">
    <property type="protein sequence ID" value="VFJ45853.1"/>
    <property type="molecule type" value="Genomic_DNA"/>
</dbReference>
<dbReference type="AlphaFoldDB" id="A0A450S2I6"/>
<proteinExistence type="predicted"/>
<dbReference type="SUPFAM" id="SSF54909">
    <property type="entry name" value="Dimeric alpha+beta barrel"/>
    <property type="match status" value="1"/>
</dbReference>
<dbReference type="InterPro" id="IPR032710">
    <property type="entry name" value="NTF2-like_dom_sf"/>
</dbReference>
<evidence type="ECO:0000313" key="5">
    <source>
        <dbReference type="EMBL" id="VFK08366.1"/>
    </source>
</evidence>
<reference evidence="3" key="1">
    <citation type="submission" date="2019-02" db="EMBL/GenBank/DDBJ databases">
        <authorList>
            <person name="Gruber-Vodicka R. H."/>
            <person name="Seah K. B. B."/>
        </authorList>
    </citation>
    <scope>NUCLEOTIDE SEQUENCE</scope>
    <source>
        <strain evidence="4">BECK_BZ163</strain>
        <strain evidence="5">BECK_BZ164</strain>
        <strain evidence="3">BECK_BZ165</strain>
    </source>
</reference>
<feature type="domain" description="SnoaL-like" evidence="2">
    <location>
        <begin position="121"/>
        <end position="233"/>
    </location>
</feature>
<dbReference type="Gene3D" id="3.10.450.50">
    <property type="match status" value="1"/>
</dbReference>
<dbReference type="Gene3D" id="3.30.70.1060">
    <property type="entry name" value="Dimeric alpha+beta barrel"/>
    <property type="match status" value="1"/>
</dbReference>
<evidence type="ECO:0000259" key="1">
    <source>
        <dbReference type="Pfam" id="PF02426"/>
    </source>
</evidence>
<gene>
    <name evidence="4" type="ORF">BECKFM1743A_GA0114220_100676</name>
    <name evidence="5" type="ORF">BECKFM1743B_GA0114221_100676</name>
    <name evidence="3" type="ORF">BECKFM1743C_GA0114222_100317</name>
</gene>
<dbReference type="SUPFAM" id="SSF54427">
    <property type="entry name" value="NTF2-like"/>
    <property type="match status" value="1"/>
</dbReference>
<evidence type="ECO:0000313" key="4">
    <source>
        <dbReference type="EMBL" id="VFJ49126.1"/>
    </source>
</evidence>
<dbReference type="EMBL" id="CAADEZ010000067">
    <property type="protein sequence ID" value="VFJ49126.1"/>
    <property type="molecule type" value="Genomic_DNA"/>
</dbReference>
<dbReference type="InterPro" id="IPR011008">
    <property type="entry name" value="Dimeric_a/b-barrel"/>
</dbReference>
<organism evidence="3">
    <name type="scientific">Candidatus Kentrum sp. FM</name>
    <dbReference type="NCBI Taxonomy" id="2126340"/>
    <lineage>
        <taxon>Bacteria</taxon>
        <taxon>Pseudomonadati</taxon>
        <taxon>Pseudomonadota</taxon>
        <taxon>Gammaproteobacteria</taxon>
        <taxon>Candidatus Kentrum</taxon>
    </lineage>
</organism>
<dbReference type="Pfam" id="PF02426">
    <property type="entry name" value="MIase"/>
    <property type="match status" value="1"/>
</dbReference>
<accession>A0A450S2I6</accession>
<dbReference type="InterPro" id="IPR026029">
    <property type="entry name" value="MLI_dom"/>
</dbReference>
<sequence length="249" mass="29312">MLFYVQMKWNYQGRLSQDELWALEEKEAEHGLEGIRSGFVQLFKVVSQHRIIAIVEADSLENLDRNSMGWLPMREYLEFEVVWALRDYKGFAEDVRNRFPRLEQQPPKPTYSNRSTREVAEDWFESLRRKDFERAITLLDDNIIWENLPFTPGVTDVPPWLGTYNGLEEVQKSFEIMVQHTEVIAFTPYNLIVDGDQAVGMLHEHARCIANGNEYDLYVATHLKIRNGKIVNWRVYWDPSPLIVAYKNL</sequence>
<dbReference type="InterPro" id="IPR037401">
    <property type="entry name" value="SnoaL-like"/>
</dbReference>
<dbReference type="EMBL" id="CAADFL010000067">
    <property type="protein sequence ID" value="VFK08366.1"/>
    <property type="molecule type" value="Genomic_DNA"/>
</dbReference>
<keyword evidence="3" id="KW-0413">Isomerase</keyword>
<evidence type="ECO:0000313" key="3">
    <source>
        <dbReference type="EMBL" id="VFJ45853.1"/>
    </source>
</evidence>
<dbReference type="Pfam" id="PF12680">
    <property type="entry name" value="SnoaL_2"/>
    <property type="match status" value="1"/>
</dbReference>